<proteinExistence type="predicted"/>
<dbReference type="InParanoid" id="A0A2N3N753"/>
<feature type="transmembrane region" description="Helical" evidence="5">
    <location>
        <begin position="178"/>
        <end position="200"/>
    </location>
</feature>
<evidence type="ECO:0000256" key="4">
    <source>
        <dbReference type="ARBA" id="ARBA00023136"/>
    </source>
</evidence>
<dbReference type="OrthoDB" id="408954at2759"/>
<dbReference type="GO" id="GO:0005506">
    <property type="term" value="F:iron ion binding"/>
    <property type="evidence" value="ECO:0007669"/>
    <property type="project" value="InterPro"/>
</dbReference>
<dbReference type="VEuPathDB" id="FungiDB:jhhlp_005211"/>
<name>A0A2N3N753_9PEZI</name>
<feature type="transmembrane region" description="Helical" evidence="5">
    <location>
        <begin position="27"/>
        <end position="51"/>
    </location>
</feature>
<dbReference type="GO" id="GO:0008610">
    <property type="term" value="P:lipid biosynthetic process"/>
    <property type="evidence" value="ECO:0007669"/>
    <property type="project" value="InterPro"/>
</dbReference>
<evidence type="ECO:0000256" key="5">
    <source>
        <dbReference type="SAM" id="Phobius"/>
    </source>
</evidence>
<dbReference type="EMBL" id="NLAX01000697">
    <property type="protein sequence ID" value="PKS08268.1"/>
    <property type="molecule type" value="Genomic_DNA"/>
</dbReference>
<keyword evidence="3 5" id="KW-1133">Transmembrane helix</keyword>
<evidence type="ECO:0000256" key="1">
    <source>
        <dbReference type="ARBA" id="ARBA00004370"/>
    </source>
</evidence>
<evidence type="ECO:0000256" key="3">
    <source>
        <dbReference type="ARBA" id="ARBA00022989"/>
    </source>
</evidence>
<reference evidence="7 8" key="1">
    <citation type="journal article" date="2017" name="G3 (Bethesda)">
        <title>First Draft Genome Sequence of the Pathogenic Fungus Lomentospora prolificans (Formerly Scedosporium prolificans).</title>
        <authorList>
            <person name="Luo R."/>
            <person name="Zimin A."/>
            <person name="Workman R."/>
            <person name="Fan Y."/>
            <person name="Pertea G."/>
            <person name="Grossman N."/>
            <person name="Wear M.P."/>
            <person name="Jia B."/>
            <person name="Miller H."/>
            <person name="Casadevall A."/>
            <person name="Timp W."/>
            <person name="Zhang S.X."/>
            <person name="Salzberg S.L."/>
        </authorList>
    </citation>
    <scope>NUCLEOTIDE SEQUENCE [LARGE SCALE GENOMIC DNA]</scope>
    <source>
        <strain evidence="7 8">JHH-5317</strain>
    </source>
</reference>
<keyword evidence="8" id="KW-1185">Reference proteome</keyword>
<dbReference type="AlphaFoldDB" id="A0A2N3N753"/>
<comment type="caution">
    <text evidence="7">The sequence shown here is derived from an EMBL/GenBank/DDBJ whole genome shotgun (WGS) entry which is preliminary data.</text>
</comment>
<dbReference type="PANTHER" id="PTHR11863">
    <property type="entry name" value="STEROL DESATURASE"/>
    <property type="match status" value="1"/>
</dbReference>
<dbReference type="GO" id="GO:0016020">
    <property type="term" value="C:membrane"/>
    <property type="evidence" value="ECO:0007669"/>
    <property type="project" value="UniProtKB-SubCell"/>
</dbReference>
<evidence type="ECO:0000256" key="2">
    <source>
        <dbReference type="ARBA" id="ARBA00022692"/>
    </source>
</evidence>
<organism evidence="7 8">
    <name type="scientific">Lomentospora prolificans</name>
    <dbReference type="NCBI Taxonomy" id="41688"/>
    <lineage>
        <taxon>Eukaryota</taxon>
        <taxon>Fungi</taxon>
        <taxon>Dikarya</taxon>
        <taxon>Ascomycota</taxon>
        <taxon>Pezizomycotina</taxon>
        <taxon>Sordariomycetes</taxon>
        <taxon>Hypocreomycetidae</taxon>
        <taxon>Microascales</taxon>
        <taxon>Microascaceae</taxon>
        <taxon>Lomentospora</taxon>
    </lineage>
</organism>
<feature type="transmembrane region" description="Helical" evidence="5">
    <location>
        <begin position="72"/>
        <end position="93"/>
    </location>
</feature>
<protein>
    <recommendedName>
        <fullName evidence="6">Fatty acid hydroxylase domain-containing protein</fullName>
    </recommendedName>
</protein>
<evidence type="ECO:0000313" key="7">
    <source>
        <dbReference type="EMBL" id="PKS08268.1"/>
    </source>
</evidence>
<dbReference type="Proteomes" id="UP000233524">
    <property type="component" value="Unassembled WGS sequence"/>
</dbReference>
<gene>
    <name evidence="7" type="ORF">jhhlp_005211</name>
</gene>
<keyword evidence="4 5" id="KW-0472">Membrane</keyword>
<sequence>MASTLASTWADIVHTHAPHDIELYGTLLVQILFFWLPSSIYIAIDALFPTFSARHKLQPPPKQPTAAEVRHCLRIALCNQLLAIGLALVPYYLTAVKGLPPSLRITPAFPSLAEFATHFVACCLLREVLFYYAHRLLHSPVLYRAIHKMHHRFTAPVALASQYAHPVEHVVANALPLAIPPVLLGSHILTMWAFLAFMLLETCTVHSGFDFFGGLAWMHDEHHRRFTVNFGGIGLLDWVHGTDAKRPKEVERKGE</sequence>
<keyword evidence="2 5" id="KW-0812">Transmembrane</keyword>
<comment type="subcellular location">
    <subcellularLocation>
        <location evidence="1">Membrane</location>
    </subcellularLocation>
</comment>
<dbReference type="GO" id="GO:0016491">
    <property type="term" value="F:oxidoreductase activity"/>
    <property type="evidence" value="ECO:0007669"/>
    <property type="project" value="InterPro"/>
</dbReference>
<evidence type="ECO:0000313" key="8">
    <source>
        <dbReference type="Proteomes" id="UP000233524"/>
    </source>
</evidence>
<evidence type="ECO:0000259" key="6">
    <source>
        <dbReference type="Pfam" id="PF04116"/>
    </source>
</evidence>
<feature type="domain" description="Fatty acid hydroxylase" evidence="6">
    <location>
        <begin position="119"/>
        <end position="242"/>
    </location>
</feature>
<dbReference type="STRING" id="41688.A0A2N3N753"/>
<dbReference type="Pfam" id="PF04116">
    <property type="entry name" value="FA_hydroxylase"/>
    <property type="match status" value="1"/>
</dbReference>
<dbReference type="InterPro" id="IPR006694">
    <property type="entry name" value="Fatty_acid_hydroxylase"/>
</dbReference>
<dbReference type="InterPro" id="IPR050307">
    <property type="entry name" value="Sterol_Desaturase_Related"/>
</dbReference>
<accession>A0A2N3N753</accession>